<gene>
    <name evidence="3" type="ORF">BABINDRAFT_161787</name>
</gene>
<evidence type="ECO:0000313" key="3">
    <source>
        <dbReference type="EMBL" id="ODQ79384.1"/>
    </source>
</evidence>
<feature type="compositionally biased region" description="Low complexity" evidence="1">
    <location>
        <begin position="691"/>
        <end position="700"/>
    </location>
</feature>
<accession>A0A1E3QPJ8</accession>
<feature type="domain" description="Inner kinetochore subunit AME1" evidence="2">
    <location>
        <begin position="471"/>
        <end position="632"/>
    </location>
</feature>
<sequence length="787" mass="87057">MVNDKDVRREARKRGAALRKIQHEDIVIATPNQTSGNSRTSSIRRTRSTPTQLDRDKHNDDDDYLHIGPASARLTRKKTGKNVIPPNREEIGSLEVTPPSLKRGRGRPRKISLLPQGAVKSGGKETPGGSSTHTSTSRSGHKANGIDQVLGQSKKTNSLMSPLNRYVAPDLPRLRNSDIANAPPLQPFALNEQTTLVHKSPSPISEYPKGVPPRLTKKNINSTKENVSSSKNINASKKNPQAANRQLLSLNSFIKTRTKDDSPARRRLIAREQLLTARRGAGKANSAESAIKEQMPVLLETTGRGEKRRRLLVKPAKPDYILLIDAFLDSDSEYDSKEMTPANARPQELELNDSFDDEEYHNSQGEETERHASGLPEKKDARRQKVLVNKAISKPVQSSKTYATGRAKRQATKQPRTVAEPGSDNDDKDADYSIDETKTPSESLSQRILRNSRSKRHTSLEVKVKRLEVAAEESPAPEGLRSSQLHMHKVTTLDVLSQLIDEFLTLEAPKHSKSSRTSVATAIKPADQHALLTNYKHLINGHFGKLLDTLLSTDATTKKIRELAIKKKELRGGLLDIKKRRAEIVSRTELAREQYAAAERNYREMNLANSFFKSLHPETDEVMAEQNEPAEEPESAEVPTQVDQETSSGLGVEKEPPAPDVSIGLDDTLQSERPESSPMVTQSEGETAARSSPIPASITTSTVQEEEAFIVPVEFTTIATTSEPLLGEYTVLGTSSGSQLASCSLSVSLLELERRLNKLDRVINPHYGLYQKLVRLNEMLKEIDAAL</sequence>
<feature type="compositionally biased region" description="Low complexity" evidence="1">
    <location>
        <begin position="128"/>
        <end position="138"/>
    </location>
</feature>
<dbReference type="Proteomes" id="UP000094336">
    <property type="component" value="Unassembled WGS sequence"/>
</dbReference>
<evidence type="ECO:0000259" key="2">
    <source>
        <dbReference type="Pfam" id="PF20994"/>
    </source>
</evidence>
<feature type="region of interest" description="Disordered" evidence="1">
    <location>
        <begin position="620"/>
        <end position="700"/>
    </location>
</feature>
<feature type="compositionally biased region" description="Acidic residues" evidence="1">
    <location>
        <begin position="620"/>
        <end position="635"/>
    </location>
</feature>
<evidence type="ECO:0000256" key="1">
    <source>
        <dbReference type="SAM" id="MobiDB-lite"/>
    </source>
</evidence>
<evidence type="ECO:0000313" key="4">
    <source>
        <dbReference type="Proteomes" id="UP000094336"/>
    </source>
</evidence>
<dbReference type="GeneID" id="30146862"/>
<dbReference type="EMBL" id="KV454432">
    <property type="protein sequence ID" value="ODQ79384.1"/>
    <property type="molecule type" value="Genomic_DNA"/>
</dbReference>
<feature type="compositionally biased region" description="Low complexity" evidence="1">
    <location>
        <begin position="226"/>
        <end position="239"/>
    </location>
</feature>
<reference evidence="4" key="1">
    <citation type="submission" date="2016-05" db="EMBL/GenBank/DDBJ databases">
        <title>Comparative genomics of biotechnologically important yeasts.</title>
        <authorList>
            <consortium name="DOE Joint Genome Institute"/>
            <person name="Riley R."/>
            <person name="Haridas S."/>
            <person name="Wolfe K.H."/>
            <person name="Lopes M.R."/>
            <person name="Hittinger C.T."/>
            <person name="Goker M."/>
            <person name="Salamov A."/>
            <person name="Wisecaver J."/>
            <person name="Long T.M."/>
            <person name="Aerts A.L."/>
            <person name="Barry K."/>
            <person name="Choi C."/>
            <person name="Clum A."/>
            <person name="Coughlan A.Y."/>
            <person name="Deshpande S."/>
            <person name="Douglass A.P."/>
            <person name="Hanson S.J."/>
            <person name="Klenk H.-P."/>
            <person name="Labutti K."/>
            <person name="Lapidus A."/>
            <person name="Lindquist E."/>
            <person name="Lipzen A."/>
            <person name="Meier-Kolthoff J.P."/>
            <person name="Ohm R.A."/>
            <person name="Otillar R.P."/>
            <person name="Pangilinan J."/>
            <person name="Peng Y."/>
            <person name="Rokas A."/>
            <person name="Rosa C.A."/>
            <person name="Scheuner C."/>
            <person name="Sibirny A.A."/>
            <person name="Slot J.C."/>
            <person name="Stielow J.B."/>
            <person name="Sun H."/>
            <person name="Kurtzman C.P."/>
            <person name="Blackwell M."/>
            <person name="Grigoriev I.V."/>
            <person name="Jeffries T.W."/>
        </authorList>
    </citation>
    <scope>NUCLEOTIDE SEQUENCE [LARGE SCALE GENOMIC DNA]</scope>
    <source>
        <strain evidence="4">NRRL Y-12698</strain>
    </source>
</reference>
<dbReference type="AlphaFoldDB" id="A0A1E3QPJ8"/>
<organism evidence="3 4">
    <name type="scientific">Babjeviella inositovora NRRL Y-12698</name>
    <dbReference type="NCBI Taxonomy" id="984486"/>
    <lineage>
        <taxon>Eukaryota</taxon>
        <taxon>Fungi</taxon>
        <taxon>Dikarya</taxon>
        <taxon>Ascomycota</taxon>
        <taxon>Saccharomycotina</taxon>
        <taxon>Pichiomycetes</taxon>
        <taxon>Serinales incertae sedis</taxon>
        <taxon>Babjeviella</taxon>
    </lineage>
</organism>
<keyword evidence="4" id="KW-1185">Reference proteome</keyword>
<proteinExistence type="predicted"/>
<feature type="region of interest" description="Disordered" evidence="1">
    <location>
        <begin position="358"/>
        <end position="457"/>
    </location>
</feature>
<dbReference type="Pfam" id="PF20994">
    <property type="entry name" value="CENPU"/>
    <property type="match status" value="1"/>
</dbReference>
<feature type="region of interest" description="Disordered" evidence="1">
    <location>
        <begin position="199"/>
        <end position="241"/>
    </location>
</feature>
<feature type="compositionally biased region" description="Polar residues" evidence="1">
    <location>
        <begin position="440"/>
        <end position="449"/>
    </location>
</feature>
<feature type="compositionally biased region" description="Acidic residues" evidence="1">
    <location>
        <begin position="423"/>
        <end position="434"/>
    </location>
</feature>
<dbReference type="InterPro" id="IPR048743">
    <property type="entry name" value="AME1"/>
</dbReference>
<dbReference type="RefSeq" id="XP_018984712.1">
    <property type="nucleotide sequence ID" value="XM_019129009.1"/>
</dbReference>
<feature type="compositionally biased region" description="Basic and acidic residues" evidence="1">
    <location>
        <begin position="367"/>
        <end position="380"/>
    </location>
</feature>
<name>A0A1E3QPJ8_9ASCO</name>
<feature type="region of interest" description="Disordered" evidence="1">
    <location>
        <begin position="1"/>
        <end position="146"/>
    </location>
</feature>
<protein>
    <recommendedName>
        <fullName evidence="2">Inner kinetochore subunit AME1 domain-containing protein</fullName>
    </recommendedName>
</protein>